<dbReference type="OrthoDB" id="25887at2759"/>
<dbReference type="RefSeq" id="XP_004996729.1">
    <property type="nucleotide sequence ID" value="XM_004996672.1"/>
</dbReference>
<dbReference type="KEGG" id="sre:PTSG_02244"/>
<sequence>MGDFSTSLTLSALKDLLATPQENEEDTADNNKYSAGPAFATPGGIASSSTGNGTEAQPAMVTRKSAKDKQIRQAQQEKLANSKDIWTEDEVESENHATIDDDDRPEPKYTLHFKQAVTPEDMYLGMSGRNPSSHSCNEIVVVVELPAHDVKHVDLQVKRESMNVLTPTHRLNLTLPHPVDDKNGKAQWIADKQQLRVTLPVKRDYDFLLES</sequence>
<dbReference type="OMA" id="ESMVVHK"/>
<feature type="compositionally biased region" description="Basic and acidic residues" evidence="2">
    <location>
        <begin position="93"/>
        <end position="107"/>
    </location>
</feature>
<dbReference type="FunCoup" id="F2U1M3">
    <property type="interactions" value="86"/>
</dbReference>
<name>F2U1M3_SALR5</name>
<proteinExistence type="inferred from homology"/>
<keyword evidence="5" id="KW-1185">Reference proteome</keyword>
<dbReference type="GO" id="GO:0005737">
    <property type="term" value="C:cytoplasm"/>
    <property type="evidence" value="ECO:0007669"/>
    <property type="project" value="TreeGrafter"/>
</dbReference>
<dbReference type="GO" id="GO:0045505">
    <property type="term" value="F:dynein intermediate chain binding"/>
    <property type="evidence" value="ECO:0007669"/>
    <property type="project" value="TreeGrafter"/>
</dbReference>
<dbReference type="eggNOG" id="ENOG502RZWX">
    <property type="taxonomic scope" value="Eukaryota"/>
</dbReference>
<feature type="compositionally biased region" description="Polar residues" evidence="2">
    <location>
        <begin position="46"/>
        <end position="55"/>
    </location>
</feature>
<dbReference type="GO" id="GO:0051087">
    <property type="term" value="F:protein-folding chaperone binding"/>
    <property type="evidence" value="ECO:0007669"/>
    <property type="project" value="InterPro"/>
</dbReference>
<dbReference type="Proteomes" id="UP000007799">
    <property type="component" value="Unassembled WGS sequence"/>
</dbReference>
<gene>
    <name evidence="4" type="ORF">PTSG_02244</name>
</gene>
<evidence type="ECO:0000259" key="3">
    <source>
        <dbReference type="Pfam" id="PF18201"/>
    </source>
</evidence>
<dbReference type="PANTHER" id="PTHR21083">
    <property type="entry name" value="TWISTER"/>
    <property type="match status" value="1"/>
</dbReference>
<feature type="domain" description="PIH1D1/2/3 CS-like" evidence="3">
    <location>
        <begin position="106"/>
        <end position="202"/>
    </location>
</feature>
<protein>
    <recommendedName>
        <fullName evidence="3">PIH1D1/2/3 CS-like domain-containing protein</fullName>
    </recommendedName>
</protein>
<dbReference type="InterPro" id="IPR026697">
    <property type="entry name" value="DNAAF6"/>
</dbReference>
<evidence type="ECO:0000313" key="5">
    <source>
        <dbReference type="Proteomes" id="UP000007799"/>
    </source>
</evidence>
<dbReference type="Pfam" id="PF18201">
    <property type="entry name" value="PIH1_CS"/>
    <property type="match status" value="1"/>
</dbReference>
<dbReference type="GO" id="GO:0070286">
    <property type="term" value="P:axonemal dynein complex assembly"/>
    <property type="evidence" value="ECO:0007669"/>
    <property type="project" value="InterPro"/>
</dbReference>
<feature type="region of interest" description="Disordered" evidence="2">
    <location>
        <begin position="15"/>
        <end position="107"/>
    </location>
</feature>
<dbReference type="AlphaFoldDB" id="F2U1M3"/>
<accession>F2U1M3</accession>
<evidence type="ECO:0000313" key="4">
    <source>
        <dbReference type="EMBL" id="EGD81525.1"/>
    </source>
</evidence>
<evidence type="ECO:0000256" key="2">
    <source>
        <dbReference type="SAM" id="MobiDB-lite"/>
    </source>
</evidence>
<dbReference type="EMBL" id="GL832959">
    <property type="protein sequence ID" value="EGD81525.1"/>
    <property type="molecule type" value="Genomic_DNA"/>
</dbReference>
<dbReference type="InParanoid" id="F2U1M3"/>
<dbReference type="InterPro" id="IPR041442">
    <property type="entry name" value="PIH1D1/2/3_CS-like"/>
</dbReference>
<dbReference type="GeneID" id="16077322"/>
<organism evidence="4 5">
    <name type="scientific">Salpingoeca rosetta (strain ATCC 50818 / BSB-021)</name>
    <dbReference type="NCBI Taxonomy" id="946362"/>
    <lineage>
        <taxon>Eukaryota</taxon>
        <taxon>Choanoflagellata</taxon>
        <taxon>Craspedida</taxon>
        <taxon>Salpingoecidae</taxon>
        <taxon>Salpingoeca</taxon>
    </lineage>
</organism>
<reference evidence="4" key="1">
    <citation type="submission" date="2009-08" db="EMBL/GenBank/DDBJ databases">
        <title>Annotation of Salpingoeca rosetta.</title>
        <authorList>
            <consortium name="The Broad Institute Genome Sequencing Platform"/>
            <person name="Russ C."/>
            <person name="Cuomo C."/>
            <person name="Burger G."/>
            <person name="Gray M.W."/>
            <person name="Holland P.W.H."/>
            <person name="King N."/>
            <person name="Lang F.B.F."/>
            <person name="Roger A.J."/>
            <person name="Ruiz-Trillo I."/>
            <person name="Young S.K."/>
            <person name="Zeng Q."/>
            <person name="Gargeya S."/>
            <person name="Alvarado L."/>
            <person name="Berlin A."/>
            <person name="Chapman S.B."/>
            <person name="Chen Z."/>
            <person name="Freedman E."/>
            <person name="Gellesch M."/>
            <person name="Goldberg J."/>
            <person name="Griggs A."/>
            <person name="Gujja S."/>
            <person name="Heilman E."/>
            <person name="Heiman D."/>
            <person name="Howarth C."/>
            <person name="Mehta T."/>
            <person name="Neiman D."/>
            <person name="Pearson M."/>
            <person name="Roberts A."/>
            <person name="Saif S."/>
            <person name="Shea T."/>
            <person name="Shenoy N."/>
            <person name="Sisk P."/>
            <person name="Stolte C."/>
            <person name="Sykes S."/>
            <person name="White J."/>
            <person name="Yandava C."/>
            <person name="Haas B."/>
            <person name="Nusbaum C."/>
            <person name="Birren B."/>
        </authorList>
    </citation>
    <scope>NUCLEOTIDE SEQUENCE</scope>
    <source>
        <strain evidence="4">ATCC 50818</strain>
    </source>
</reference>
<dbReference type="PANTHER" id="PTHR21083:SF0">
    <property type="entry name" value="DYNEIN AXONEMAL ASSEMBLY FACTOR 6"/>
    <property type="match status" value="1"/>
</dbReference>
<evidence type="ECO:0000256" key="1">
    <source>
        <dbReference type="ARBA" id="ARBA00008511"/>
    </source>
</evidence>
<dbReference type="STRING" id="946362.F2U1M3"/>
<comment type="similarity">
    <text evidence="1">Belongs to the PIH1 family.</text>
</comment>